<keyword evidence="4 6" id="KW-0472">Membrane</keyword>
<dbReference type="SUPFAM" id="SSF74653">
    <property type="entry name" value="TolA/TonB C-terminal domain"/>
    <property type="match status" value="1"/>
</dbReference>
<comment type="caution">
    <text evidence="7">The sequence shown here is derived from an EMBL/GenBank/DDBJ whole genome shotgun (WGS) entry which is preliminary data.</text>
</comment>
<dbReference type="InterPro" id="IPR006260">
    <property type="entry name" value="TonB/TolA_C"/>
</dbReference>
<gene>
    <name evidence="7" type="ORF">GCM10023144_01950</name>
</gene>
<evidence type="ECO:0000256" key="4">
    <source>
        <dbReference type="ARBA" id="ARBA00023136"/>
    </source>
</evidence>
<evidence type="ECO:0000256" key="3">
    <source>
        <dbReference type="ARBA" id="ARBA00022989"/>
    </source>
</evidence>
<evidence type="ECO:0000313" key="8">
    <source>
        <dbReference type="Proteomes" id="UP001501671"/>
    </source>
</evidence>
<comment type="subcellular location">
    <subcellularLocation>
        <location evidence="1">Membrane</location>
        <topology evidence="1">Single-pass membrane protein</topology>
    </subcellularLocation>
</comment>
<evidence type="ECO:0000313" key="7">
    <source>
        <dbReference type="EMBL" id="GAA4322176.1"/>
    </source>
</evidence>
<name>A0ABP8GD37_9BURK</name>
<evidence type="ECO:0000256" key="1">
    <source>
        <dbReference type="ARBA" id="ARBA00004167"/>
    </source>
</evidence>
<evidence type="ECO:0008006" key="9">
    <source>
        <dbReference type="Google" id="ProtNLM"/>
    </source>
</evidence>
<dbReference type="NCBIfam" id="TIGR01352">
    <property type="entry name" value="tonB_Cterm"/>
    <property type="match status" value="1"/>
</dbReference>
<keyword evidence="3 6" id="KW-1133">Transmembrane helix</keyword>
<protein>
    <recommendedName>
        <fullName evidence="9">Energy transducer TonB</fullName>
    </recommendedName>
</protein>
<accession>A0ABP8GD37</accession>
<evidence type="ECO:0000256" key="5">
    <source>
        <dbReference type="SAM" id="MobiDB-lite"/>
    </source>
</evidence>
<feature type="region of interest" description="Disordered" evidence="5">
    <location>
        <begin position="55"/>
        <end position="149"/>
    </location>
</feature>
<evidence type="ECO:0000256" key="2">
    <source>
        <dbReference type="ARBA" id="ARBA00022692"/>
    </source>
</evidence>
<dbReference type="Proteomes" id="UP001501671">
    <property type="component" value="Unassembled WGS sequence"/>
</dbReference>
<reference evidence="8" key="1">
    <citation type="journal article" date="2019" name="Int. J. Syst. Evol. Microbiol.">
        <title>The Global Catalogue of Microorganisms (GCM) 10K type strain sequencing project: providing services to taxonomists for standard genome sequencing and annotation.</title>
        <authorList>
            <consortium name="The Broad Institute Genomics Platform"/>
            <consortium name="The Broad Institute Genome Sequencing Center for Infectious Disease"/>
            <person name="Wu L."/>
            <person name="Ma J."/>
        </authorList>
    </citation>
    <scope>NUCLEOTIDE SEQUENCE [LARGE SCALE GENOMIC DNA]</scope>
    <source>
        <strain evidence="8">JCM 17666</strain>
    </source>
</reference>
<sequence>MNRRDPTLPDERPGRSRRRWQGPVIAVVAVAAVGALLWHLLTDTAVKRREVAATPMLMLPPPPPPEKPPEPEPEKVQPEEPEPKPTPEKPLEQTKEEAPPNPSQDMNPVTIAGDAQAGTDAYGALSGDGGGANGTGMPRGGPGNGSYGAYVSSSLQRELARDDRTKTLAFDDIRLDVWLDSEGRTTRAELVKGTGRKEIDAAVLAMVQEFRCDERPPPGMPFPLHMTVRGRRP</sequence>
<feature type="transmembrane region" description="Helical" evidence="6">
    <location>
        <begin position="20"/>
        <end position="41"/>
    </location>
</feature>
<keyword evidence="8" id="KW-1185">Reference proteome</keyword>
<feature type="compositionally biased region" description="Basic and acidic residues" evidence="5">
    <location>
        <begin position="67"/>
        <end position="98"/>
    </location>
</feature>
<organism evidence="7 8">
    <name type="scientific">Pigmentiphaga soli</name>
    <dbReference type="NCBI Taxonomy" id="1007095"/>
    <lineage>
        <taxon>Bacteria</taxon>
        <taxon>Pseudomonadati</taxon>
        <taxon>Pseudomonadota</taxon>
        <taxon>Betaproteobacteria</taxon>
        <taxon>Burkholderiales</taxon>
        <taxon>Alcaligenaceae</taxon>
        <taxon>Pigmentiphaga</taxon>
    </lineage>
</organism>
<feature type="compositionally biased region" description="Gly residues" evidence="5">
    <location>
        <begin position="126"/>
        <end position="146"/>
    </location>
</feature>
<proteinExistence type="predicted"/>
<evidence type="ECO:0000256" key="6">
    <source>
        <dbReference type="SAM" id="Phobius"/>
    </source>
</evidence>
<dbReference type="EMBL" id="BAABFO010000001">
    <property type="protein sequence ID" value="GAA4322176.1"/>
    <property type="molecule type" value="Genomic_DNA"/>
</dbReference>
<keyword evidence="2 6" id="KW-0812">Transmembrane</keyword>